<dbReference type="InterPro" id="IPR050796">
    <property type="entry name" value="SCF_F-box_component"/>
</dbReference>
<feature type="domain" description="F-box associated beta-propeller type 1" evidence="2">
    <location>
        <begin position="145"/>
        <end position="347"/>
    </location>
</feature>
<dbReference type="InterPro" id="IPR006527">
    <property type="entry name" value="F-box-assoc_dom_typ1"/>
</dbReference>
<dbReference type="InterPro" id="IPR017451">
    <property type="entry name" value="F-box-assoc_interact_dom"/>
</dbReference>
<dbReference type="AlphaFoldDB" id="A0A396IXH3"/>
<evidence type="ECO:0000313" key="4">
    <source>
        <dbReference type="Proteomes" id="UP000265566"/>
    </source>
</evidence>
<proteinExistence type="predicted"/>
<dbReference type="Pfam" id="PF00646">
    <property type="entry name" value="F-box"/>
    <property type="match status" value="1"/>
</dbReference>
<feature type="domain" description="F-box" evidence="1">
    <location>
        <begin position="22"/>
        <end position="59"/>
    </location>
</feature>
<dbReference type="PANTHER" id="PTHR31672">
    <property type="entry name" value="BNACNNG10540D PROTEIN"/>
    <property type="match status" value="1"/>
</dbReference>
<protein>
    <submittedName>
        <fullName evidence="3">Putative F-box domain, galactose oxidase/kelch, beta-propeller, F-box associated interaction</fullName>
    </submittedName>
</protein>
<accession>A0A396IXH3</accession>
<dbReference type="EMBL" id="PSQE01000003">
    <property type="protein sequence ID" value="RHN70242.1"/>
    <property type="molecule type" value="Genomic_DNA"/>
</dbReference>
<dbReference type="InterPro" id="IPR001810">
    <property type="entry name" value="F-box_dom"/>
</dbReference>
<organism evidence="3 4">
    <name type="scientific">Medicago truncatula</name>
    <name type="common">Barrel medic</name>
    <name type="synonym">Medicago tribuloides</name>
    <dbReference type="NCBI Taxonomy" id="3880"/>
    <lineage>
        <taxon>Eukaryota</taxon>
        <taxon>Viridiplantae</taxon>
        <taxon>Streptophyta</taxon>
        <taxon>Embryophyta</taxon>
        <taxon>Tracheophyta</taxon>
        <taxon>Spermatophyta</taxon>
        <taxon>Magnoliopsida</taxon>
        <taxon>eudicotyledons</taxon>
        <taxon>Gunneridae</taxon>
        <taxon>Pentapetalae</taxon>
        <taxon>rosids</taxon>
        <taxon>fabids</taxon>
        <taxon>Fabales</taxon>
        <taxon>Fabaceae</taxon>
        <taxon>Papilionoideae</taxon>
        <taxon>50 kb inversion clade</taxon>
        <taxon>NPAAA clade</taxon>
        <taxon>Hologalegina</taxon>
        <taxon>IRL clade</taxon>
        <taxon>Trifolieae</taxon>
        <taxon>Medicago</taxon>
    </lineage>
</organism>
<dbReference type="InterPro" id="IPR011043">
    <property type="entry name" value="Gal_Oxase/kelch_b-propeller"/>
</dbReference>
<dbReference type="PANTHER" id="PTHR31672:SF13">
    <property type="entry name" value="F-BOX PROTEIN CPR30-LIKE"/>
    <property type="match status" value="1"/>
</dbReference>
<reference evidence="4" key="1">
    <citation type="journal article" date="2018" name="Nat. Plants">
        <title>Whole-genome landscape of Medicago truncatula symbiotic genes.</title>
        <authorList>
            <person name="Pecrix Y."/>
            <person name="Staton S.E."/>
            <person name="Sallet E."/>
            <person name="Lelandais-Briere C."/>
            <person name="Moreau S."/>
            <person name="Carrere S."/>
            <person name="Blein T."/>
            <person name="Jardinaud M.F."/>
            <person name="Latrasse D."/>
            <person name="Zouine M."/>
            <person name="Zahm M."/>
            <person name="Kreplak J."/>
            <person name="Mayjonade B."/>
            <person name="Satge C."/>
            <person name="Perez M."/>
            <person name="Cauet S."/>
            <person name="Marande W."/>
            <person name="Chantry-Darmon C."/>
            <person name="Lopez-Roques C."/>
            <person name="Bouchez O."/>
            <person name="Berard A."/>
            <person name="Debelle F."/>
            <person name="Munos S."/>
            <person name="Bendahmane A."/>
            <person name="Berges H."/>
            <person name="Niebel A."/>
            <person name="Buitink J."/>
            <person name="Frugier F."/>
            <person name="Benhamed M."/>
            <person name="Crespi M."/>
            <person name="Gouzy J."/>
            <person name="Gamas P."/>
        </authorList>
    </citation>
    <scope>NUCLEOTIDE SEQUENCE [LARGE SCALE GENOMIC DNA]</scope>
    <source>
        <strain evidence="4">cv. Jemalong A17</strain>
    </source>
</reference>
<comment type="caution">
    <text evidence="3">The sequence shown here is derived from an EMBL/GenBank/DDBJ whole genome shotgun (WGS) entry which is preliminary data.</text>
</comment>
<dbReference type="Proteomes" id="UP000265566">
    <property type="component" value="Chromosome 3"/>
</dbReference>
<dbReference type="SUPFAM" id="SSF50965">
    <property type="entry name" value="Galactose oxidase, central domain"/>
    <property type="match status" value="1"/>
</dbReference>
<dbReference type="Pfam" id="PF07734">
    <property type="entry name" value="FBA_1"/>
    <property type="match status" value="1"/>
</dbReference>
<evidence type="ECO:0000313" key="3">
    <source>
        <dbReference type="EMBL" id="RHN70242.1"/>
    </source>
</evidence>
<evidence type="ECO:0000259" key="2">
    <source>
        <dbReference type="Pfam" id="PF07734"/>
    </source>
</evidence>
<dbReference type="SUPFAM" id="SSF81383">
    <property type="entry name" value="F-box domain"/>
    <property type="match status" value="1"/>
</dbReference>
<evidence type="ECO:0000259" key="1">
    <source>
        <dbReference type="Pfam" id="PF00646"/>
    </source>
</evidence>
<name>A0A396IXH3_MEDTR</name>
<dbReference type="Gramene" id="rna18803">
    <property type="protein sequence ID" value="RHN70242.1"/>
    <property type="gene ID" value="gene18803"/>
</dbReference>
<dbReference type="NCBIfam" id="TIGR01640">
    <property type="entry name" value="F_box_assoc_1"/>
    <property type="match status" value="1"/>
</dbReference>
<dbReference type="Gene3D" id="1.20.1280.50">
    <property type="match status" value="1"/>
</dbReference>
<dbReference type="InterPro" id="IPR036047">
    <property type="entry name" value="F-box-like_dom_sf"/>
</dbReference>
<sequence length="410" mass="47242">MASARTQLKESMALTKKEVSNHIPRDISFLILSKLPVKSLKRFTCVCKFWANFFEKPQFMSMYLSKYDDHHNSRLLLKQTPSFFDYDDHDYLFLLLGETFENSVKLDWPPPIDVDREGILIAGSIVNGILCLCQGNGRGDTTWIAQKVVLWNPSTEEFKVIPNGSFEHAILKAFPPGTVFEDLPVINTIVNIHGFGYDPVSDDYKLIRCFCFFDNPEKRDPNDEILWQIYDLRSNCWRDLQVEMPSHLWTDMWQETGYAVYLQGMCHWWGYEDYFGDEVLVSFNLSNEVFITTPFNHNYGRFAKHMVVLKESIAMIEYQDSSCLYISILGEFGVADSWTRLLKIGPLPGVLEPIGVGKNGDIFYINYDEEVARFDLNAEVIEDMGVNGRHRCSQMVIYNESLLPIGGMRG</sequence>
<gene>
    <name evidence="3" type="ORF">MtrunA17_Chr3g0133441</name>
</gene>